<reference evidence="1 2" key="1">
    <citation type="submission" date="2017-02" db="EMBL/GenBank/DDBJ databases">
        <authorList>
            <person name="Peterson S.W."/>
        </authorList>
    </citation>
    <scope>NUCLEOTIDE SEQUENCE [LARGE SCALE GENOMIC DNA]</scope>
    <source>
        <strain evidence="1 2">DSM 18108</strain>
    </source>
</reference>
<dbReference type="Proteomes" id="UP000190166">
    <property type="component" value="Unassembled WGS sequence"/>
</dbReference>
<evidence type="ECO:0000313" key="1">
    <source>
        <dbReference type="EMBL" id="SKC98776.1"/>
    </source>
</evidence>
<proteinExistence type="predicted"/>
<gene>
    <name evidence="1" type="ORF">SAMN05660461_1274</name>
</gene>
<name>A0A1T5NEA2_9BACT</name>
<organism evidence="1 2">
    <name type="scientific">Chitinophaga ginsengisegetis</name>
    <dbReference type="NCBI Taxonomy" id="393003"/>
    <lineage>
        <taxon>Bacteria</taxon>
        <taxon>Pseudomonadati</taxon>
        <taxon>Bacteroidota</taxon>
        <taxon>Chitinophagia</taxon>
        <taxon>Chitinophagales</taxon>
        <taxon>Chitinophagaceae</taxon>
        <taxon>Chitinophaga</taxon>
    </lineage>
</organism>
<protein>
    <recommendedName>
        <fullName evidence="3">DUF4843 domain-containing protein</fullName>
    </recommendedName>
</protein>
<dbReference type="InterPro" id="IPR032299">
    <property type="entry name" value="DUF4843"/>
</dbReference>
<evidence type="ECO:0000313" key="2">
    <source>
        <dbReference type="Proteomes" id="UP000190166"/>
    </source>
</evidence>
<accession>A0A1T5NEA2</accession>
<sequence length="271" mass="31152">MFSWILLIACKKQDDLVFRENSNVYFDFTDDVKSTRVDSFFYSFALFPEISIDTLLLPVRISGERVPYDRWFKATVVANGSTATAGLHYKALDTAYKIPADSGKAYLPLIIYGSDPLLLDTSVVIKLKISASSAFSNDFPSYDTAKITFSNRLEQPLWWVVWEGDLGVYSRVKHELFIRTSGTTELQLDNSDWQSTPKTLFYLRQFRAFMMDPIARTVDYKDKGYAIGQEPNGTYYFYNTGNLNKKYPLEYSAADGRYYFHDENGNRIVPQ</sequence>
<evidence type="ECO:0008006" key="3">
    <source>
        <dbReference type="Google" id="ProtNLM"/>
    </source>
</evidence>
<dbReference type="STRING" id="393003.SAMN05660461_1274"/>
<keyword evidence="2" id="KW-1185">Reference proteome</keyword>
<dbReference type="Pfam" id="PF16132">
    <property type="entry name" value="DUF4843"/>
    <property type="match status" value="1"/>
</dbReference>
<dbReference type="AlphaFoldDB" id="A0A1T5NEA2"/>
<dbReference type="EMBL" id="FUZZ01000001">
    <property type="protein sequence ID" value="SKC98776.1"/>
    <property type="molecule type" value="Genomic_DNA"/>
</dbReference>